<dbReference type="AlphaFoldDB" id="A0A166GE68"/>
<comment type="caution">
    <text evidence="1">The sequence shown here is derived from an EMBL/GenBank/DDBJ whole genome shotgun (WGS) entry which is preliminary data.</text>
</comment>
<gene>
    <name evidence="1" type="ORF">TY91_11685</name>
</gene>
<evidence type="ECO:0000313" key="2">
    <source>
        <dbReference type="Proteomes" id="UP000076480"/>
    </source>
</evidence>
<sequence>MHEVIQAAIAVGRAEANRDVAIKFDSQNSVHLIEQATNDLRTANKKLIEEIKKYKAEGAL</sequence>
<accession>A0A166GE68</accession>
<name>A0A166GE68_SECCO</name>
<dbReference type="PATRIC" id="fig|33960.6.peg.2979"/>
<protein>
    <submittedName>
        <fullName evidence="1">Uncharacterized protein</fullName>
    </submittedName>
</protein>
<proteinExistence type="predicted"/>
<reference evidence="1 2" key="1">
    <citation type="submission" date="2015-02" db="EMBL/GenBank/DDBJ databases">
        <title>Draft genome sequence of Lactobacillus collinoides CUPV2371 isolated from a natural cider, the first genome sequence of a strain of this species.</title>
        <authorList>
            <person name="Puertas A.I."/>
            <person name="Spano G."/>
            <person name="Capozzi V."/>
            <person name="Lamontanara A."/>
            <person name="Orru L."/>
            <person name="Duenas M.T."/>
        </authorList>
    </citation>
    <scope>NUCLEOTIDE SEQUENCE [LARGE SCALE GENOMIC DNA]</scope>
    <source>
        <strain evidence="1 2">237</strain>
    </source>
</reference>
<keyword evidence="2" id="KW-1185">Reference proteome</keyword>
<dbReference type="Proteomes" id="UP000076480">
    <property type="component" value="Unassembled WGS sequence"/>
</dbReference>
<dbReference type="RefSeq" id="WP_063285556.1">
    <property type="nucleotide sequence ID" value="NZ_JYDC01000062.1"/>
</dbReference>
<evidence type="ECO:0000313" key="1">
    <source>
        <dbReference type="EMBL" id="KZL38826.1"/>
    </source>
</evidence>
<dbReference type="EMBL" id="JYDC01000062">
    <property type="protein sequence ID" value="KZL38826.1"/>
    <property type="molecule type" value="Genomic_DNA"/>
</dbReference>
<organism evidence="1 2">
    <name type="scientific">Secundilactobacillus collinoides</name>
    <name type="common">Lactobacillus collinoides</name>
    <dbReference type="NCBI Taxonomy" id="33960"/>
    <lineage>
        <taxon>Bacteria</taxon>
        <taxon>Bacillati</taxon>
        <taxon>Bacillota</taxon>
        <taxon>Bacilli</taxon>
        <taxon>Lactobacillales</taxon>
        <taxon>Lactobacillaceae</taxon>
        <taxon>Secundilactobacillus</taxon>
    </lineage>
</organism>